<dbReference type="AlphaFoldDB" id="A0A354M6F4"/>
<name>A0A354M6F4_9BACT</name>
<accession>A0A354M6F4</accession>
<organism evidence="1 2">
    <name type="scientific">Coprobacter fastidiosus</name>
    <dbReference type="NCBI Taxonomy" id="1099853"/>
    <lineage>
        <taxon>Bacteria</taxon>
        <taxon>Pseudomonadati</taxon>
        <taxon>Bacteroidota</taxon>
        <taxon>Bacteroidia</taxon>
        <taxon>Bacteroidales</taxon>
        <taxon>Barnesiellaceae</taxon>
        <taxon>Coprobacter</taxon>
    </lineage>
</organism>
<dbReference type="EMBL" id="DNWC01000171">
    <property type="protein sequence ID" value="HBJ10093.1"/>
    <property type="molecule type" value="Genomic_DNA"/>
</dbReference>
<reference evidence="1 2" key="1">
    <citation type="journal article" date="2018" name="Nat. Biotechnol.">
        <title>A standardized bacterial taxonomy based on genome phylogeny substantially revises the tree of life.</title>
        <authorList>
            <person name="Parks D.H."/>
            <person name="Chuvochina M."/>
            <person name="Waite D.W."/>
            <person name="Rinke C."/>
            <person name="Skarshewski A."/>
            <person name="Chaumeil P.A."/>
            <person name="Hugenholtz P."/>
        </authorList>
    </citation>
    <scope>NUCLEOTIDE SEQUENCE [LARGE SCALE GENOMIC DNA]</scope>
    <source>
        <strain evidence="1">UBA11482</strain>
    </source>
</reference>
<evidence type="ECO:0000313" key="1">
    <source>
        <dbReference type="EMBL" id="HBJ10093.1"/>
    </source>
</evidence>
<gene>
    <name evidence="1" type="ORF">DDY73_13930</name>
</gene>
<dbReference type="Proteomes" id="UP000262954">
    <property type="component" value="Unassembled WGS sequence"/>
</dbReference>
<comment type="caution">
    <text evidence="1">The sequence shown here is derived from an EMBL/GenBank/DDBJ whole genome shotgun (WGS) entry which is preliminary data.</text>
</comment>
<dbReference type="RefSeq" id="WP_303008460.1">
    <property type="nucleotide sequence ID" value="NZ_CAUAJF010000029.1"/>
</dbReference>
<evidence type="ECO:0000313" key="2">
    <source>
        <dbReference type="Proteomes" id="UP000262954"/>
    </source>
</evidence>
<protein>
    <submittedName>
        <fullName evidence="1">Uncharacterized protein</fullName>
    </submittedName>
</protein>
<proteinExistence type="predicted"/>
<sequence>MAKGYNRKNKLRQIIRVQEEYKLHANSGRTTAYIYKTYIYPKFLISQATFYNYLATPAARDLKRIESADSQQKTLF</sequence>